<evidence type="ECO:0000256" key="7">
    <source>
        <dbReference type="ARBA" id="ARBA00023242"/>
    </source>
</evidence>
<feature type="region of interest" description="Disordered" evidence="8">
    <location>
        <begin position="1"/>
        <end position="24"/>
    </location>
</feature>
<dbReference type="AlphaFoldDB" id="A0A9P8VR08"/>
<keyword evidence="6" id="KW-0804">Transcription</keyword>
<evidence type="ECO:0000256" key="3">
    <source>
        <dbReference type="ARBA" id="ARBA00022833"/>
    </source>
</evidence>
<dbReference type="GO" id="GO:0005634">
    <property type="term" value="C:nucleus"/>
    <property type="evidence" value="ECO:0007669"/>
    <property type="project" value="UniProtKB-SubCell"/>
</dbReference>
<proteinExistence type="predicted"/>
<evidence type="ECO:0000256" key="2">
    <source>
        <dbReference type="ARBA" id="ARBA00022723"/>
    </source>
</evidence>
<dbReference type="Proteomes" id="UP000777438">
    <property type="component" value="Unassembled WGS sequence"/>
</dbReference>
<dbReference type="SMART" id="SM00066">
    <property type="entry name" value="GAL4"/>
    <property type="match status" value="1"/>
</dbReference>
<dbReference type="EMBL" id="JAGPYM010000078">
    <property type="protein sequence ID" value="KAH6869178.1"/>
    <property type="molecule type" value="Genomic_DNA"/>
</dbReference>
<feature type="compositionally biased region" description="Basic residues" evidence="8">
    <location>
        <begin position="69"/>
        <end position="81"/>
    </location>
</feature>
<dbReference type="InterPro" id="IPR001138">
    <property type="entry name" value="Zn2Cys6_DnaBD"/>
</dbReference>
<dbReference type="SUPFAM" id="SSF57701">
    <property type="entry name" value="Zn2/Cys6 DNA-binding domain"/>
    <property type="match status" value="1"/>
</dbReference>
<keyword evidence="5" id="KW-0238">DNA-binding</keyword>
<dbReference type="PROSITE" id="PS00463">
    <property type="entry name" value="ZN2_CY6_FUNGAL_1"/>
    <property type="match status" value="1"/>
</dbReference>
<dbReference type="GO" id="GO:0000981">
    <property type="term" value="F:DNA-binding transcription factor activity, RNA polymerase II-specific"/>
    <property type="evidence" value="ECO:0007669"/>
    <property type="project" value="InterPro"/>
</dbReference>
<dbReference type="SMART" id="SM00906">
    <property type="entry name" value="Fungal_trans"/>
    <property type="match status" value="1"/>
</dbReference>
<evidence type="ECO:0000259" key="9">
    <source>
        <dbReference type="PROSITE" id="PS50048"/>
    </source>
</evidence>
<dbReference type="CDD" id="cd12148">
    <property type="entry name" value="fungal_TF_MHR"/>
    <property type="match status" value="1"/>
</dbReference>
<evidence type="ECO:0000256" key="8">
    <source>
        <dbReference type="SAM" id="MobiDB-lite"/>
    </source>
</evidence>
<dbReference type="GO" id="GO:0008270">
    <property type="term" value="F:zinc ion binding"/>
    <property type="evidence" value="ECO:0007669"/>
    <property type="project" value="InterPro"/>
</dbReference>
<dbReference type="PANTHER" id="PTHR31313">
    <property type="entry name" value="TY1 ENHANCER ACTIVATOR"/>
    <property type="match status" value="1"/>
</dbReference>
<name>A0A9P8VR08_9HYPO</name>
<feature type="compositionally biased region" description="Basic and acidic residues" evidence="8">
    <location>
        <begin position="114"/>
        <end position="125"/>
    </location>
</feature>
<dbReference type="GO" id="GO:0006351">
    <property type="term" value="P:DNA-templated transcription"/>
    <property type="evidence" value="ECO:0007669"/>
    <property type="project" value="InterPro"/>
</dbReference>
<dbReference type="PROSITE" id="PS50048">
    <property type="entry name" value="ZN2_CY6_FUNGAL_2"/>
    <property type="match status" value="1"/>
</dbReference>
<dbReference type="InterPro" id="IPR007219">
    <property type="entry name" value="XnlR_reg_dom"/>
</dbReference>
<evidence type="ECO:0000256" key="1">
    <source>
        <dbReference type="ARBA" id="ARBA00004123"/>
    </source>
</evidence>
<organism evidence="10 11">
    <name type="scientific">Thelonectria olida</name>
    <dbReference type="NCBI Taxonomy" id="1576542"/>
    <lineage>
        <taxon>Eukaryota</taxon>
        <taxon>Fungi</taxon>
        <taxon>Dikarya</taxon>
        <taxon>Ascomycota</taxon>
        <taxon>Pezizomycotina</taxon>
        <taxon>Sordariomycetes</taxon>
        <taxon>Hypocreomycetidae</taxon>
        <taxon>Hypocreales</taxon>
        <taxon>Nectriaceae</taxon>
        <taxon>Thelonectria</taxon>
    </lineage>
</organism>
<keyword evidence="11" id="KW-1185">Reference proteome</keyword>
<feature type="compositionally biased region" description="Polar residues" evidence="8">
    <location>
        <begin position="83"/>
        <end position="102"/>
    </location>
</feature>
<feature type="compositionally biased region" description="Polar residues" evidence="8">
    <location>
        <begin position="1"/>
        <end position="12"/>
    </location>
</feature>
<dbReference type="GO" id="GO:0003677">
    <property type="term" value="F:DNA binding"/>
    <property type="evidence" value="ECO:0007669"/>
    <property type="project" value="UniProtKB-KW"/>
</dbReference>
<feature type="region of interest" description="Disordered" evidence="8">
    <location>
        <begin position="67"/>
        <end position="134"/>
    </location>
</feature>
<sequence length="811" mass="90480">MASDKANSTNLPEPTRARSRRRAAEACSSCRRRKIKCNNERPVCVNCKTYHRHCVYEPVGEVAKEAGRERHHRFKLQKHPSKSYPTSVESSRHTSPPLSQHNDAAPGSPGSESHMPDARDDDRGKSPSWPYAVPSRASKASVARILVSANGISSYHGRTSALFEDNGQDRPPGADAHPRMPDDWVERGLVAEAARQRQMEELNFRHGKLDFDGVDPDLGLHLLSLHWNRQHHSFLITYRPAFMRDMACNGPYFSKLLLNAIYFGSAKFSPRLEVRKDPNDVRTAGWKYRERVRELLGSSLDRSDVTTIQALLQMTNSLFALGDERSAAWLYSGLAFRMLIDLGMHVDVTNKHPFSDEDLEIRRRVFWGAFVVDKIQSLYQGRPVSLKDTDALVPIKFLDTYEELENWQPFAYSTSASDYPGSPAYSTSTFTFLCKLSITMSDILSCIYTERSFDQSPAELASMLDKLQLKLNQWHDSLPCHLQFDLAKSQSATFPPPHVFSLYAMYNVLVILLHRPFVADGHLYNTSRSISVDSLFKCASAASSISNLLRAYHQAFSTRRAPYLISYATYVAATIHSRIAGKRGRDSIAHAGLVTCLAVFQENQETNSVVQKAAMIIQRLMKKHGVVVDQISNDALEMNQPTRYQDDDEHGRLAERPLAPKSTENTTAASIPTCHDPAVTANVGGTGYSPSLDGMDIDGIIQSFLHQSDANGTRLPGYDLEEAPNQIPKTPRMAQQGGAQPVVRGHGLPVVNHSGTDFDLMPGGVHSAEAAYNNGYEWQQGWWPPNNEFASLEDPLFGFNSSSLDNFPFGT</sequence>
<evidence type="ECO:0000256" key="6">
    <source>
        <dbReference type="ARBA" id="ARBA00023163"/>
    </source>
</evidence>
<dbReference type="Pfam" id="PF00172">
    <property type="entry name" value="Zn_clus"/>
    <property type="match status" value="1"/>
</dbReference>
<reference evidence="10 11" key="1">
    <citation type="journal article" date="2021" name="Nat. Commun.">
        <title>Genetic determinants of endophytism in the Arabidopsis root mycobiome.</title>
        <authorList>
            <person name="Mesny F."/>
            <person name="Miyauchi S."/>
            <person name="Thiergart T."/>
            <person name="Pickel B."/>
            <person name="Atanasova L."/>
            <person name="Karlsson M."/>
            <person name="Huettel B."/>
            <person name="Barry K.W."/>
            <person name="Haridas S."/>
            <person name="Chen C."/>
            <person name="Bauer D."/>
            <person name="Andreopoulos W."/>
            <person name="Pangilinan J."/>
            <person name="LaButti K."/>
            <person name="Riley R."/>
            <person name="Lipzen A."/>
            <person name="Clum A."/>
            <person name="Drula E."/>
            <person name="Henrissat B."/>
            <person name="Kohler A."/>
            <person name="Grigoriev I.V."/>
            <person name="Martin F.M."/>
            <person name="Hacquard S."/>
        </authorList>
    </citation>
    <scope>NUCLEOTIDE SEQUENCE [LARGE SCALE GENOMIC DNA]</scope>
    <source>
        <strain evidence="10 11">MPI-CAGE-CH-0241</strain>
    </source>
</reference>
<dbReference type="Gene3D" id="4.10.240.10">
    <property type="entry name" value="Zn(2)-C6 fungal-type DNA-binding domain"/>
    <property type="match status" value="1"/>
</dbReference>
<keyword evidence="3" id="KW-0862">Zinc</keyword>
<feature type="domain" description="Zn(2)-C6 fungal-type" evidence="9">
    <location>
        <begin position="26"/>
        <end position="56"/>
    </location>
</feature>
<gene>
    <name evidence="10" type="ORF">B0T10DRAFT_594946</name>
</gene>
<dbReference type="InterPro" id="IPR036864">
    <property type="entry name" value="Zn2-C6_fun-type_DNA-bd_sf"/>
</dbReference>
<evidence type="ECO:0000256" key="5">
    <source>
        <dbReference type="ARBA" id="ARBA00023125"/>
    </source>
</evidence>
<dbReference type="InterPro" id="IPR051615">
    <property type="entry name" value="Transcr_Regulatory_Elem"/>
</dbReference>
<feature type="region of interest" description="Disordered" evidence="8">
    <location>
        <begin position="162"/>
        <end position="181"/>
    </location>
</feature>
<evidence type="ECO:0000313" key="10">
    <source>
        <dbReference type="EMBL" id="KAH6869178.1"/>
    </source>
</evidence>
<protein>
    <submittedName>
        <fullName evidence="10">C6 transcription factor</fullName>
    </submittedName>
</protein>
<dbReference type="CDD" id="cd00067">
    <property type="entry name" value="GAL4"/>
    <property type="match status" value="1"/>
</dbReference>
<keyword evidence="2" id="KW-0479">Metal-binding</keyword>
<dbReference type="Pfam" id="PF04082">
    <property type="entry name" value="Fungal_trans"/>
    <property type="match status" value="1"/>
</dbReference>
<evidence type="ECO:0000313" key="11">
    <source>
        <dbReference type="Proteomes" id="UP000777438"/>
    </source>
</evidence>
<dbReference type="PANTHER" id="PTHR31313:SF86">
    <property type="entry name" value="ZN(2)-C6 FUNGAL-TYPE DOMAIN-CONTAINING PROTEIN"/>
    <property type="match status" value="1"/>
</dbReference>
<keyword evidence="7" id="KW-0539">Nucleus</keyword>
<evidence type="ECO:0000256" key="4">
    <source>
        <dbReference type="ARBA" id="ARBA00023015"/>
    </source>
</evidence>
<comment type="caution">
    <text evidence="10">The sequence shown here is derived from an EMBL/GenBank/DDBJ whole genome shotgun (WGS) entry which is preliminary data.</text>
</comment>
<accession>A0A9P8VR08</accession>
<comment type="subcellular location">
    <subcellularLocation>
        <location evidence="1">Nucleus</location>
    </subcellularLocation>
</comment>
<keyword evidence="4" id="KW-0805">Transcription regulation</keyword>
<dbReference type="OrthoDB" id="4161332at2759"/>